<sequence length="48" mass="5396">MPVAYIPAAKSHGIRFARRAQNRTCARTNCALLNLKIYSLCNFKEGLN</sequence>
<evidence type="ECO:0000313" key="4">
    <source>
        <dbReference type="Proteomes" id="UP000016646"/>
    </source>
</evidence>
<reference evidence="3 4" key="1">
    <citation type="submission" date="2013-08" db="EMBL/GenBank/DDBJ databases">
        <authorList>
            <person name="Durkin A.S."/>
            <person name="Haft D.R."/>
            <person name="McCorrison J."/>
            <person name="Torralba M."/>
            <person name="Gillis M."/>
            <person name="Haft D.H."/>
            <person name="Methe B."/>
            <person name="Sutton G."/>
            <person name="Nelson K.E."/>
        </authorList>
    </citation>
    <scope>NUCLEOTIDE SEQUENCE [LARGE SCALE GENOMIC DNA]</scope>
    <source>
        <strain evidence="2 4">ATCC 35536</strain>
        <strain evidence="1 3">VPI DR56BR1116</strain>
    </source>
</reference>
<evidence type="ECO:0000313" key="2">
    <source>
        <dbReference type="EMBL" id="ERJ98597.1"/>
    </source>
</evidence>
<dbReference type="Proteomes" id="UP000016646">
    <property type="component" value="Unassembled WGS sequence"/>
</dbReference>
<comment type="caution">
    <text evidence="1">The sequence shown here is derived from an EMBL/GenBank/DDBJ whole genome shotgun (WGS) entry which is preliminary data.</text>
</comment>
<evidence type="ECO:0000313" key="3">
    <source>
        <dbReference type="Proteomes" id="UP000016412"/>
    </source>
</evidence>
<gene>
    <name evidence="2" type="ORF">HMPREF0860_0231</name>
    <name evidence="1" type="ORF">HMPREF1325_0259</name>
</gene>
<dbReference type="STRING" id="1125725.HMPREF1325_0259"/>
<protein>
    <submittedName>
        <fullName evidence="1">Uncharacterized protein</fullName>
    </submittedName>
</protein>
<dbReference type="PATRIC" id="fig|1125725.3.peg.2230"/>
<organism evidence="1 3">
    <name type="scientific">Treponema socranskii subsp. socranskii VPI DR56BR1116 = ATCC 35536</name>
    <dbReference type="NCBI Taxonomy" id="1125725"/>
    <lineage>
        <taxon>Bacteria</taxon>
        <taxon>Pseudomonadati</taxon>
        <taxon>Spirochaetota</taxon>
        <taxon>Spirochaetia</taxon>
        <taxon>Spirochaetales</taxon>
        <taxon>Treponemataceae</taxon>
        <taxon>Treponema</taxon>
    </lineage>
</organism>
<dbReference type="AlphaFoldDB" id="U1GT44"/>
<name>U1GT44_TRESO</name>
<dbReference type="EMBL" id="AUZJ01000057">
    <property type="protein sequence ID" value="ERF59819.1"/>
    <property type="molecule type" value="Genomic_DNA"/>
</dbReference>
<dbReference type="EMBL" id="AVQI01000080">
    <property type="protein sequence ID" value="ERJ98597.1"/>
    <property type="molecule type" value="Genomic_DNA"/>
</dbReference>
<keyword evidence="4" id="KW-1185">Reference proteome</keyword>
<dbReference type="Proteomes" id="UP000016412">
    <property type="component" value="Unassembled WGS sequence"/>
</dbReference>
<accession>U1GT44</accession>
<evidence type="ECO:0000313" key="1">
    <source>
        <dbReference type="EMBL" id="ERF59819.1"/>
    </source>
</evidence>
<proteinExistence type="predicted"/>